<evidence type="ECO:0000256" key="5">
    <source>
        <dbReference type="ARBA" id="ARBA00035661"/>
    </source>
</evidence>
<dbReference type="GO" id="GO:0005930">
    <property type="term" value="C:axoneme"/>
    <property type="evidence" value="ECO:0007669"/>
    <property type="project" value="UniProtKB-SubCell"/>
</dbReference>
<keyword evidence="2" id="KW-0963">Cytoplasm</keyword>
<evidence type="ECO:0000259" key="6">
    <source>
        <dbReference type="Pfam" id="PF10629"/>
    </source>
</evidence>
<dbReference type="Pfam" id="PF10629">
    <property type="entry name" value="CMI2B-like"/>
    <property type="match status" value="1"/>
</dbReference>
<evidence type="ECO:0000256" key="2">
    <source>
        <dbReference type="ARBA" id="ARBA00022490"/>
    </source>
</evidence>
<dbReference type="InterPro" id="IPR018902">
    <property type="entry name" value="CMI2A-C-like_dom"/>
</dbReference>
<dbReference type="PANTHER" id="PTHR22146">
    <property type="entry name" value="CAT EYE SYNDROME CRITICAL REGION PROTEIN 6"/>
    <property type="match status" value="1"/>
</dbReference>
<comment type="caution">
    <text evidence="7">The sequence shown here is derived from an EMBL/GenBank/DDBJ whole genome shotgun (WGS) entry which is preliminary data.</text>
</comment>
<sequence length="155" mass="18212">MTHDIMARHPVAGERFGQILCCDCNRNAKRDDSFHVWQHEHSTSDPKFRIDMVPGYTGHVPRKDSHCGEGYQEECKKGISEFERLKMDENDRQKSNRYIPPEDILPRTTTFPSRLCERPEHRKIPSYATFTNPMNYGQSVYDMSDLDPRKTYMPE</sequence>
<dbReference type="GO" id="GO:0015630">
    <property type="term" value="C:microtubule cytoskeleton"/>
    <property type="evidence" value="ECO:0007669"/>
    <property type="project" value="UniProtKB-ARBA"/>
</dbReference>
<name>A0A8T0EJI2_ARGBR</name>
<dbReference type="Proteomes" id="UP000807504">
    <property type="component" value="Unassembled WGS sequence"/>
</dbReference>
<evidence type="ECO:0000313" key="8">
    <source>
        <dbReference type="Proteomes" id="UP000807504"/>
    </source>
</evidence>
<proteinExistence type="inferred from homology"/>
<protein>
    <recommendedName>
        <fullName evidence="6">Ciliary microtubule inner protein 2A-C-like domain-containing protein</fullName>
    </recommendedName>
</protein>
<evidence type="ECO:0000256" key="1">
    <source>
        <dbReference type="ARBA" id="ARBA00004430"/>
    </source>
</evidence>
<evidence type="ECO:0000256" key="3">
    <source>
        <dbReference type="ARBA" id="ARBA00023212"/>
    </source>
</evidence>
<evidence type="ECO:0000313" key="7">
    <source>
        <dbReference type="EMBL" id="KAF8774163.1"/>
    </source>
</evidence>
<comment type="similarity">
    <text evidence="5">Belongs to the CIMIP2 family.</text>
</comment>
<keyword evidence="4" id="KW-0966">Cell projection</keyword>
<feature type="domain" description="Ciliary microtubule inner protein 2A-C-like" evidence="6">
    <location>
        <begin position="52"/>
        <end position="95"/>
    </location>
</feature>
<comment type="subcellular location">
    <subcellularLocation>
        <location evidence="1">Cytoplasm</location>
        <location evidence="1">Cytoskeleton</location>
        <location evidence="1">Cilium axoneme</location>
    </subcellularLocation>
</comment>
<keyword evidence="3" id="KW-0206">Cytoskeleton</keyword>
<reference evidence="7" key="2">
    <citation type="submission" date="2020-06" db="EMBL/GenBank/DDBJ databases">
        <authorList>
            <person name="Sheffer M."/>
        </authorList>
    </citation>
    <scope>NUCLEOTIDE SEQUENCE</scope>
</reference>
<dbReference type="AlphaFoldDB" id="A0A8T0EJI2"/>
<evidence type="ECO:0000256" key="4">
    <source>
        <dbReference type="ARBA" id="ARBA00023273"/>
    </source>
</evidence>
<reference evidence="7" key="1">
    <citation type="journal article" date="2020" name="bioRxiv">
        <title>Chromosome-level reference genome of the European wasp spider Argiope bruennichi: a resource for studies on range expansion and evolutionary adaptation.</title>
        <authorList>
            <person name="Sheffer M.M."/>
            <person name="Hoppe A."/>
            <person name="Krehenwinkel H."/>
            <person name="Uhl G."/>
            <person name="Kuss A.W."/>
            <person name="Jensen L."/>
            <person name="Jensen C."/>
            <person name="Gillespie R.G."/>
            <person name="Hoff K.J."/>
            <person name="Prost S."/>
        </authorList>
    </citation>
    <scope>NUCLEOTIDE SEQUENCE</scope>
</reference>
<gene>
    <name evidence="7" type="ORF">HNY73_016745</name>
</gene>
<keyword evidence="8" id="KW-1185">Reference proteome</keyword>
<dbReference type="EMBL" id="JABXBU010002227">
    <property type="protein sequence ID" value="KAF8774163.1"/>
    <property type="molecule type" value="Genomic_DNA"/>
</dbReference>
<organism evidence="7 8">
    <name type="scientific">Argiope bruennichi</name>
    <name type="common">Wasp spider</name>
    <name type="synonym">Aranea bruennichi</name>
    <dbReference type="NCBI Taxonomy" id="94029"/>
    <lineage>
        <taxon>Eukaryota</taxon>
        <taxon>Metazoa</taxon>
        <taxon>Ecdysozoa</taxon>
        <taxon>Arthropoda</taxon>
        <taxon>Chelicerata</taxon>
        <taxon>Arachnida</taxon>
        <taxon>Araneae</taxon>
        <taxon>Araneomorphae</taxon>
        <taxon>Entelegynae</taxon>
        <taxon>Araneoidea</taxon>
        <taxon>Araneidae</taxon>
        <taxon>Argiope</taxon>
    </lineage>
</organism>
<accession>A0A8T0EJI2</accession>
<dbReference type="PANTHER" id="PTHR22146:SF8">
    <property type="entry name" value="PROTEIN FAM166B"/>
    <property type="match status" value="1"/>
</dbReference>